<keyword evidence="2" id="KW-1185">Reference proteome</keyword>
<sequence length="50" mass="5401">MFLLNECALEISGIETGDGGIVVSMVAFQAIDPSSILGHRSSIYYNCFCK</sequence>
<name>A0AAD5KV96_9CRUS</name>
<accession>A0AAD5KV96</accession>
<protein>
    <submittedName>
        <fullName evidence="1">Uncharacterized protein</fullName>
    </submittedName>
</protein>
<evidence type="ECO:0000313" key="2">
    <source>
        <dbReference type="Proteomes" id="UP000820818"/>
    </source>
</evidence>
<proteinExistence type="predicted"/>
<dbReference type="AlphaFoldDB" id="A0AAD5KV96"/>
<dbReference type="Proteomes" id="UP000820818">
    <property type="component" value="Unassembled WGS sequence"/>
</dbReference>
<dbReference type="EMBL" id="WJBH02000177">
    <property type="protein sequence ID" value="KAI9550235.1"/>
    <property type="molecule type" value="Genomic_DNA"/>
</dbReference>
<gene>
    <name evidence="1" type="ORF">GHT06_001524</name>
</gene>
<organism evidence="1 2">
    <name type="scientific">Daphnia sinensis</name>
    <dbReference type="NCBI Taxonomy" id="1820382"/>
    <lineage>
        <taxon>Eukaryota</taxon>
        <taxon>Metazoa</taxon>
        <taxon>Ecdysozoa</taxon>
        <taxon>Arthropoda</taxon>
        <taxon>Crustacea</taxon>
        <taxon>Branchiopoda</taxon>
        <taxon>Diplostraca</taxon>
        <taxon>Cladocera</taxon>
        <taxon>Anomopoda</taxon>
        <taxon>Daphniidae</taxon>
        <taxon>Daphnia</taxon>
        <taxon>Daphnia similis group</taxon>
    </lineage>
</organism>
<reference evidence="1" key="1">
    <citation type="submission" date="2022-05" db="EMBL/GenBank/DDBJ databases">
        <title>A multi-omics perspective on studying reproductive biology in Daphnia sinensis.</title>
        <authorList>
            <person name="Jia J."/>
        </authorList>
    </citation>
    <scope>NUCLEOTIDE SEQUENCE</scope>
    <source>
        <strain evidence="1">WSL</strain>
    </source>
</reference>
<comment type="caution">
    <text evidence="1">The sequence shown here is derived from an EMBL/GenBank/DDBJ whole genome shotgun (WGS) entry which is preliminary data.</text>
</comment>
<evidence type="ECO:0000313" key="1">
    <source>
        <dbReference type="EMBL" id="KAI9550235.1"/>
    </source>
</evidence>